<dbReference type="Proteomes" id="UP001595912">
    <property type="component" value="Unassembled WGS sequence"/>
</dbReference>
<keyword evidence="4" id="KW-1185">Reference proteome</keyword>
<keyword evidence="2" id="KW-0812">Transmembrane</keyword>
<feature type="transmembrane region" description="Helical" evidence="2">
    <location>
        <begin position="199"/>
        <end position="226"/>
    </location>
</feature>
<feature type="compositionally biased region" description="Pro residues" evidence="1">
    <location>
        <begin position="412"/>
        <end position="426"/>
    </location>
</feature>
<accession>A0ABV9VJQ3</accession>
<evidence type="ECO:0000313" key="3">
    <source>
        <dbReference type="EMBL" id="MFC4996547.1"/>
    </source>
</evidence>
<sequence length="441" mass="46094">MTQPPGPDESTGPAQPAEPVPPVDPGQQRETAPPEEPTPPAVRPAVPPGGETGPVPQPGYPQYPGQPGPQYPGQPGPQYPEGGYDRSQPYPVQYDPSQPYVIYQAMPTGGMFHGVIGEDDPLISPDYPGWWGRSLAIVRQAWKSLAVLQFIGFLVALAIGVPQALVVVNLTKDLETTSRTVDPDTGAPVMPDFGNLFEVLGLTLAGSFLAIMVAFVVTIACNHVAVSVAAGLRPRLGAALGLAVRRLFPLIGWQFLAGLIVGLGICACVLPAIYLSAVFMLLPAVVTFERGWSAIGRCFKLFHQDLGASISRIATIAGISIGVGVVAYIINMIIEMVPGQPTFDPDSTGLFGGVNSSFVVAVVIGAAVAQLMASGAAVLTAPLTLTAYADLRARVEPTTTATLANEAGLAPAYPPAQYPDEPPPPQAGQDPSGSDWMPPNR</sequence>
<evidence type="ECO:0000313" key="4">
    <source>
        <dbReference type="Proteomes" id="UP001595912"/>
    </source>
</evidence>
<feature type="compositionally biased region" description="Pro residues" evidence="1">
    <location>
        <begin position="55"/>
        <end position="78"/>
    </location>
</feature>
<evidence type="ECO:0008006" key="5">
    <source>
        <dbReference type="Google" id="ProtNLM"/>
    </source>
</evidence>
<keyword evidence="2" id="KW-1133">Transmembrane helix</keyword>
<reference evidence="4" key="1">
    <citation type="journal article" date="2019" name="Int. J. Syst. Evol. Microbiol.">
        <title>The Global Catalogue of Microorganisms (GCM) 10K type strain sequencing project: providing services to taxonomists for standard genome sequencing and annotation.</title>
        <authorList>
            <consortium name="The Broad Institute Genomics Platform"/>
            <consortium name="The Broad Institute Genome Sequencing Center for Infectious Disease"/>
            <person name="Wu L."/>
            <person name="Ma J."/>
        </authorList>
    </citation>
    <scope>NUCLEOTIDE SEQUENCE [LARGE SCALE GENOMIC DNA]</scope>
    <source>
        <strain evidence="4">CGMCC 4.7152</strain>
    </source>
</reference>
<name>A0ABV9VJQ3_9ACTN</name>
<evidence type="ECO:0000256" key="2">
    <source>
        <dbReference type="SAM" id="Phobius"/>
    </source>
</evidence>
<dbReference type="EMBL" id="JBHSIU010000004">
    <property type="protein sequence ID" value="MFC4996547.1"/>
    <property type="molecule type" value="Genomic_DNA"/>
</dbReference>
<feature type="region of interest" description="Disordered" evidence="1">
    <location>
        <begin position="404"/>
        <end position="441"/>
    </location>
</feature>
<proteinExistence type="predicted"/>
<keyword evidence="2" id="KW-0472">Membrane</keyword>
<gene>
    <name evidence="3" type="ORF">ACFPIJ_01755</name>
</gene>
<feature type="transmembrane region" description="Helical" evidence="2">
    <location>
        <begin position="354"/>
        <end position="385"/>
    </location>
</feature>
<feature type="transmembrane region" description="Helical" evidence="2">
    <location>
        <begin position="145"/>
        <end position="168"/>
    </location>
</feature>
<protein>
    <recommendedName>
        <fullName evidence="5">Glycerophosphoryl diester phosphodiesterase membrane domain-containing protein</fullName>
    </recommendedName>
</protein>
<dbReference type="RefSeq" id="WP_380112773.1">
    <property type="nucleotide sequence ID" value="NZ_JBHSIU010000004.1"/>
</dbReference>
<feature type="region of interest" description="Disordered" evidence="1">
    <location>
        <begin position="1"/>
        <end position="91"/>
    </location>
</feature>
<organism evidence="3 4">
    <name type="scientific">Dactylosporangium cerinum</name>
    <dbReference type="NCBI Taxonomy" id="1434730"/>
    <lineage>
        <taxon>Bacteria</taxon>
        <taxon>Bacillati</taxon>
        <taxon>Actinomycetota</taxon>
        <taxon>Actinomycetes</taxon>
        <taxon>Micromonosporales</taxon>
        <taxon>Micromonosporaceae</taxon>
        <taxon>Dactylosporangium</taxon>
    </lineage>
</organism>
<evidence type="ECO:0000256" key="1">
    <source>
        <dbReference type="SAM" id="MobiDB-lite"/>
    </source>
</evidence>
<feature type="transmembrane region" description="Helical" evidence="2">
    <location>
        <begin position="313"/>
        <end position="334"/>
    </location>
</feature>
<comment type="caution">
    <text evidence="3">The sequence shown here is derived from an EMBL/GenBank/DDBJ whole genome shotgun (WGS) entry which is preliminary data.</text>
</comment>
<feature type="compositionally biased region" description="Pro residues" evidence="1">
    <location>
        <begin position="34"/>
        <end position="47"/>
    </location>
</feature>